<evidence type="ECO:0000256" key="4">
    <source>
        <dbReference type="ARBA" id="ARBA00012792"/>
    </source>
</evidence>
<comment type="similarity">
    <text evidence="3">Belongs to the FAD-dependent oxidoreductase 2 family. FRD/SDH subfamily.</text>
</comment>
<evidence type="ECO:0000256" key="8">
    <source>
        <dbReference type="ARBA" id="ARBA00022982"/>
    </source>
</evidence>
<evidence type="ECO:0000256" key="11">
    <source>
        <dbReference type="ARBA" id="ARBA00049220"/>
    </source>
</evidence>
<keyword evidence="6" id="KW-0285">Flavoprotein</keyword>
<dbReference type="InterPro" id="IPR030664">
    <property type="entry name" value="SdhA/FrdA/AprA"/>
</dbReference>
<dbReference type="InterPro" id="IPR015939">
    <property type="entry name" value="Fum_Rdtase/Succ_DH_flav-like_C"/>
</dbReference>
<dbReference type="FunFam" id="4.10.80.40:FF:000003">
    <property type="entry name" value="Fumarate reductase flavoprotein subunit"/>
    <property type="match status" value="1"/>
</dbReference>
<accession>A0A432GKQ2</accession>
<keyword evidence="10" id="KW-0472">Membrane</keyword>
<dbReference type="EMBL" id="QNZK01000222">
    <property type="protein sequence ID" value="RTZ84437.1"/>
    <property type="molecule type" value="Genomic_DNA"/>
</dbReference>
<dbReference type="FunFam" id="1.20.58.100:FF:000001">
    <property type="entry name" value="Succinate dehydrogenase flavoprotein subunit (SdhA)"/>
    <property type="match status" value="1"/>
</dbReference>
<evidence type="ECO:0000313" key="13">
    <source>
        <dbReference type="EMBL" id="RTZ84437.1"/>
    </source>
</evidence>
<organism evidence="13 14">
    <name type="scientific">SAR324 cluster bacterium</name>
    <dbReference type="NCBI Taxonomy" id="2024889"/>
    <lineage>
        <taxon>Bacteria</taxon>
        <taxon>Deltaproteobacteria</taxon>
        <taxon>SAR324 cluster</taxon>
    </lineage>
</organism>
<evidence type="ECO:0000256" key="3">
    <source>
        <dbReference type="ARBA" id="ARBA00008040"/>
    </source>
</evidence>
<dbReference type="Proteomes" id="UP000287917">
    <property type="component" value="Unassembled WGS sequence"/>
</dbReference>
<dbReference type="PANTHER" id="PTHR11632">
    <property type="entry name" value="SUCCINATE DEHYDROGENASE 2 FLAVOPROTEIN SUBUNIT"/>
    <property type="match status" value="1"/>
</dbReference>
<dbReference type="Gene3D" id="1.20.58.100">
    <property type="entry name" value="Fumarate reductase/succinate dehydrogenase flavoprotein-like, C-terminal domain"/>
    <property type="match status" value="1"/>
</dbReference>
<dbReference type="InterPro" id="IPR037099">
    <property type="entry name" value="Fum_R/Succ_DH_flav-like_C_sf"/>
</dbReference>
<name>A0A432GKQ2_9DELT</name>
<evidence type="ECO:0000256" key="6">
    <source>
        <dbReference type="ARBA" id="ARBA00022630"/>
    </source>
</evidence>
<evidence type="ECO:0000256" key="5">
    <source>
        <dbReference type="ARBA" id="ARBA00022448"/>
    </source>
</evidence>
<reference evidence="13 14" key="1">
    <citation type="submission" date="2018-06" db="EMBL/GenBank/DDBJ databases">
        <title>Combined omics and stable isotope probing to characterize newly discovered Mariana Back-Arc vent microbial communities.</title>
        <authorList>
            <person name="Trembath-Reichert E."/>
            <person name="Huber J.A."/>
        </authorList>
    </citation>
    <scope>NUCLEOTIDE SEQUENCE [LARGE SCALE GENOMIC DNA]</scope>
    <source>
        <strain evidence="13">MAG 58</strain>
    </source>
</reference>
<dbReference type="PANTHER" id="PTHR11632:SF51">
    <property type="entry name" value="SUCCINATE DEHYDROGENASE [UBIQUINONE] FLAVOPROTEIN SUBUNIT, MITOCHONDRIAL"/>
    <property type="match status" value="1"/>
</dbReference>
<keyword evidence="9" id="KW-0560">Oxidoreductase</keyword>
<evidence type="ECO:0000256" key="1">
    <source>
        <dbReference type="ARBA" id="ARBA00001974"/>
    </source>
</evidence>
<comment type="catalytic activity">
    <reaction evidence="11">
        <text>a quinone + succinate = fumarate + a quinol</text>
        <dbReference type="Rhea" id="RHEA:40523"/>
        <dbReference type="ChEBI" id="CHEBI:24646"/>
        <dbReference type="ChEBI" id="CHEBI:29806"/>
        <dbReference type="ChEBI" id="CHEBI:30031"/>
        <dbReference type="ChEBI" id="CHEBI:132124"/>
        <dbReference type="EC" id="1.3.5.1"/>
    </reaction>
</comment>
<dbReference type="GO" id="GO:0008177">
    <property type="term" value="F:succinate dehydrogenase (quinone) activity"/>
    <property type="evidence" value="ECO:0007669"/>
    <property type="project" value="UniProtKB-EC"/>
</dbReference>
<evidence type="ECO:0000256" key="10">
    <source>
        <dbReference type="ARBA" id="ARBA00023136"/>
    </source>
</evidence>
<evidence type="ECO:0000313" key="14">
    <source>
        <dbReference type="Proteomes" id="UP000287917"/>
    </source>
</evidence>
<comment type="caution">
    <text evidence="13">The sequence shown here is derived from an EMBL/GenBank/DDBJ whole genome shotgun (WGS) entry which is preliminary data.</text>
</comment>
<comment type="subcellular location">
    <subcellularLocation>
        <location evidence="2">Membrane</location>
        <topology evidence="2">Peripheral membrane protein</topology>
    </subcellularLocation>
</comment>
<keyword evidence="8" id="KW-0249">Electron transport</keyword>
<dbReference type="Pfam" id="PF02910">
    <property type="entry name" value="Succ_DH_flav_C"/>
    <property type="match status" value="1"/>
</dbReference>
<dbReference type="AlphaFoldDB" id="A0A432GKQ2"/>
<evidence type="ECO:0000256" key="2">
    <source>
        <dbReference type="ARBA" id="ARBA00004170"/>
    </source>
</evidence>
<proteinExistence type="inferred from homology"/>
<evidence type="ECO:0000256" key="7">
    <source>
        <dbReference type="ARBA" id="ARBA00022827"/>
    </source>
</evidence>
<dbReference type="Gene3D" id="4.10.80.40">
    <property type="entry name" value="succinate dehydrogenase protein domain"/>
    <property type="match status" value="1"/>
</dbReference>
<evidence type="ECO:0000259" key="12">
    <source>
        <dbReference type="Pfam" id="PF02910"/>
    </source>
</evidence>
<protein>
    <recommendedName>
        <fullName evidence="4">succinate dehydrogenase</fullName>
        <ecNumber evidence="4">1.3.5.1</ecNumber>
    </recommendedName>
</protein>
<dbReference type="GO" id="GO:0050660">
    <property type="term" value="F:flavin adenine dinucleotide binding"/>
    <property type="evidence" value="ECO:0007669"/>
    <property type="project" value="TreeGrafter"/>
</dbReference>
<dbReference type="GO" id="GO:0005886">
    <property type="term" value="C:plasma membrane"/>
    <property type="evidence" value="ECO:0007669"/>
    <property type="project" value="TreeGrafter"/>
</dbReference>
<keyword evidence="5" id="KW-0813">Transport</keyword>
<dbReference type="EC" id="1.3.5.1" evidence="4"/>
<dbReference type="SUPFAM" id="SSF46977">
    <property type="entry name" value="Succinate dehydrogenase/fumarate reductase flavoprotein C-terminal domain"/>
    <property type="match status" value="1"/>
</dbReference>
<sequence length="171" mass="19906">FAAEHSEINLEALEKQGADEYKRITRDFLQKDGGSERIATLRKEMHQVMEQSVDIFRSESGLKEACNKIEELKDRFSSILIEDKSLNFNTELTSALELENMIDVAESIIFSALSRRESRGSHQRTDFVNRDDENFLRHSLAYRTEAESRIEYQDVVITKWPPAERIYGKEE</sequence>
<evidence type="ECO:0000256" key="9">
    <source>
        <dbReference type="ARBA" id="ARBA00023002"/>
    </source>
</evidence>
<feature type="non-terminal residue" evidence="13">
    <location>
        <position position="1"/>
    </location>
</feature>
<comment type="cofactor">
    <cofactor evidence="1">
        <name>FAD</name>
        <dbReference type="ChEBI" id="CHEBI:57692"/>
    </cofactor>
</comment>
<gene>
    <name evidence="13" type="ORF">DSY96_06295</name>
</gene>
<feature type="domain" description="Fumarate reductase/succinate dehydrogenase flavoprotein-like C-terminal" evidence="12">
    <location>
        <begin position="42"/>
        <end position="167"/>
    </location>
</feature>
<keyword evidence="7" id="KW-0274">FAD</keyword>
<dbReference type="GO" id="GO:0009061">
    <property type="term" value="P:anaerobic respiration"/>
    <property type="evidence" value="ECO:0007669"/>
    <property type="project" value="TreeGrafter"/>
</dbReference>
<dbReference type="GO" id="GO:0009055">
    <property type="term" value="F:electron transfer activity"/>
    <property type="evidence" value="ECO:0007669"/>
    <property type="project" value="TreeGrafter"/>
</dbReference>